<reference evidence="4" key="1">
    <citation type="submission" date="2017-11" db="EMBL/GenBank/DDBJ databases">
        <authorList>
            <person name="Chan K.G."/>
            <person name="Lee L.S."/>
        </authorList>
    </citation>
    <scope>NUCLEOTIDE SEQUENCE [LARGE SCALE GENOMIC DNA]</scope>
    <source>
        <strain evidence="4">DSM 100970</strain>
    </source>
</reference>
<evidence type="ECO:0000256" key="1">
    <source>
        <dbReference type="ARBA" id="ARBA00010645"/>
    </source>
</evidence>
<evidence type="ECO:0000313" key="4">
    <source>
        <dbReference type="Proteomes" id="UP000236655"/>
    </source>
</evidence>
<dbReference type="RefSeq" id="WP_102951453.1">
    <property type="nucleotide sequence ID" value="NZ_CP024847.1"/>
</dbReference>
<dbReference type="InterPro" id="IPR016155">
    <property type="entry name" value="Mopterin_synth/thiamin_S_b"/>
</dbReference>
<dbReference type="OrthoDB" id="9796575at2"/>
<sequence>MELIEIEVAFATPLLQKIIKLTVPTNTKITEAIQLSGIEKYFPGYELTNMPVGIFGKRQFETENYTLKAGDRIEIYRPLSKTPNQKRLERAKNK</sequence>
<dbReference type="EMBL" id="CP024847">
    <property type="protein sequence ID" value="AUR52157.1"/>
    <property type="molecule type" value="Genomic_DNA"/>
</dbReference>
<dbReference type="InterPro" id="IPR005346">
    <property type="entry name" value="RnfH"/>
</dbReference>
<dbReference type="AlphaFoldDB" id="A0A2I7N6Q3"/>
<gene>
    <name evidence="3" type="ORF">CUN60_07530</name>
</gene>
<accession>A0A2I7N6Q3</accession>
<dbReference type="KEGG" id="nba:CUN60_07530"/>
<evidence type="ECO:0000256" key="2">
    <source>
        <dbReference type="HAMAP-Rule" id="MF_00460"/>
    </source>
</evidence>
<evidence type="ECO:0000313" key="3">
    <source>
        <dbReference type="EMBL" id="AUR52157.1"/>
    </source>
</evidence>
<dbReference type="Proteomes" id="UP000236655">
    <property type="component" value="Chromosome"/>
</dbReference>
<dbReference type="Pfam" id="PF03658">
    <property type="entry name" value="Ub-RnfH"/>
    <property type="match status" value="1"/>
</dbReference>
<protein>
    <recommendedName>
        <fullName evidence="2">UPF0125 protein CUN60_07530</fullName>
    </recommendedName>
</protein>
<proteinExistence type="inferred from homology"/>
<dbReference type="HAMAP" id="MF_00460">
    <property type="entry name" value="UPF0125_RnfH"/>
    <property type="match status" value="1"/>
</dbReference>
<dbReference type="PANTHER" id="PTHR37483:SF1">
    <property type="entry name" value="UPF0125 PROTEIN RATB"/>
    <property type="match status" value="1"/>
</dbReference>
<dbReference type="InterPro" id="IPR037021">
    <property type="entry name" value="RnfH_sf"/>
</dbReference>
<name>A0A2I7N6Q3_9NEIS</name>
<comment type="similarity">
    <text evidence="1 2">Belongs to the UPF0125 (RnfH) family.</text>
</comment>
<dbReference type="PANTHER" id="PTHR37483">
    <property type="entry name" value="UPF0125 PROTEIN RATB"/>
    <property type="match status" value="1"/>
</dbReference>
<dbReference type="Gene3D" id="3.10.20.280">
    <property type="entry name" value="RnfH-like"/>
    <property type="match status" value="1"/>
</dbReference>
<keyword evidence="4" id="KW-1185">Reference proteome</keyword>
<dbReference type="SUPFAM" id="SSF54285">
    <property type="entry name" value="MoaD/ThiS"/>
    <property type="match status" value="1"/>
</dbReference>
<organism evidence="3 4">
    <name type="scientific">Aquella oligotrophica</name>
    <dbReference type="NCBI Taxonomy" id="2067065"/>
    <lineage>
        <taxon>Bacteria</taxon>
        <taxon>Pseudomonadati</taxon>
        <taxon>Pseudomonadota</taxon>
        <taxon>Betaproteobacteria</taxon>
        <taxon>Neisseriales</taxon>
        <taxon>Neisseriaceae</taxon>
        <taxon>Aquella</taxon>
    </lineage>
</organism>